<evidence type="ECO:0000256" key="3">
    <source>
        <dbReference type="ARBA" id="ARBA00022448"/>
    </source>
</evidence>
<dbReference type="InterPro" id="IPR006669">
    <property type="entry name" value="MgtE_transporter"/>
</dbReference>
<evidence type="ECO:0000256" key="9">
    <source>
        <dbReference type="RuleBase" id="RU362011"/>
    </source>
</evidence>
<comment type="caution">
    <text evidence="11">The sequence shown here is derived from an EMBL/GenBank/DDBJ whole genome shotgun (WGS) entry which is preliminary data.</text>
</comment>
<feature type="domain" description="CBS" evidence="10">
    <location>
        <begin position="198"/>
        <end position="255"/>
    </location>
</feature>
<comment type="similarity">
    <text evidence="2 9">Belongs to the SLC41A transporter family.</text>
</comment>
<evidence type="ECO:0000256" key="5">
    <source>
        <dbReference type="ARBA" id="ARBA00022842"/>
    </source>
</evidence>
<dbReference type="Gene3D" id="1.25.60.10">
    <property type="entry name" value="MgtE N-terminal domain-like"/>
    <property type="match status" value="1"/>
</dbReference>
<evidence type="ECO:0000313" key="12">
    <source>
        <dbReference type="Proteomes" id="UP000238081"/>
    </source>
</evidence>
<proteinExistence type="inferred from homology"/>
<keyword evidence="4 9" id="KW-0812">Transmembrane</keyword>
<dbReference type="InterPro" id="IPR006667">
    <property type="entry name" value="SLC41_membr_dom"/>
</dbReference>
<comment type="subcellular location">
    <subcellularLocation>
        <location evidence="9">Cell membrane</location>
        <topology evidence="9">Multi-pass membrane protein</topology>
    </subcellularLocation>
    <subcellularLocation>
        <location evidence="1">Membrane</location>
        <topology evidence="1">Multi-pass membrane protein</topology>
    </subcellularLocation>
</comment>
<evidence type="ECO:0000256" key="7">
    <source>
        <dbReference type="ARBA" id="ARBA00023136"/>
    </source>
</evidence>
<dbReference type="Gene3D" id="1.10.357.20">
    <property type="entry name" value="SLC41 divalent cation transporters, integral membrane domain"/>
    <property type="match status" value="1"/>
</dbReference>
<keyword evidence="3 9" id="KW-0813">Transport</keyword>
<dbReference type="InterPro" id="IPR046342">
    <property type="entry name" value="CBS_dom_sf"/>
</dbReference>
<organism evidence="11 12">
    <name type="scientific">Clostridium butyricum</name>
    <dbReference type="NCBI Taxonomy" id="1492"/>
    <lineage>
        <taxon>Bacteria</taxon>
        <taxon>Bacillati</taxon>
        <taxon>Bacillota</taxon>
        <taxon>Clostridia</taxon>
        <taxon>Eubacteriales</taxon>
        <taxon>Clostridiaceae</taxon>
        <taxon>Clostridium</taxon>
    </lineage>
</organism>
<dbReference type="Pfam" id="PF01769">
    <property type="entry name" value="MgtE"/>
    <property type="match status" value="1"/>
</dbReference>
<dbReference type="SUPFAM" id="SSF54631">
    <property type="entry name" value="CBS-domain pair"/>
    <property type="match status" value="1"/>
</dbReference>
<protein>
    <recommendedName>
        <fullName evidence="9">Magnesium transporter MgtE</fullName>
    </recommendedName>
</protein>
<evidence type="ECO:0000256" key="2">
    <source>
        <dbReference type="ARBA" id="ARBA00009749"/>
    </source>
</evidence>
<dbReference type="EMBL" id="LRDH01000067">
    <property type="protein sequence ID" value="PPV16759.1"/>
    <property type="molecule type" value="Genomic_DNA"/>
</dbReference>
<accession>A0A2S7FE17</accession>
<feature type="transmembrane region" description="Helical" evidence="9">
    <location>
        <begin position="281"/>
        <end position="301"/>
    </location>
</feature>
<evidence type="ECO:0000259" key="10">
    <source>
        <dbReference type="PROSITE" id="PS51371"/>
    </source>
</evidence>
<evidence type="ECO:0000256" key="1">
    <source>
        <dbReference type="ARBA" id="ARBA00004141"/>
    </source>
</evidence>
<keyword evidence="9" id="KW-0479">Metal-binding</keyword>
<feature type="transmembrane region" description="Helical" evidence="9">
    <location>
        <begin position="381"/>
        <end position="408"/>
    </location>
</feature>
<dbReference type="GO" id="GO:0046872">
    <property type="term" value="F:metal ion binding"/>
    <property type="evidence" value="ECO:0007669"/>
    <property type="project" value="UniProtKB-KW"/>
</dbReference>
<dbReference type="InterPro" id="IPR038076">
    <property type="entry name" value="MgtE_N_sf"/>
</dbReference>
<keyword evidence="8" id="KW-0129">CBS domain</keyword>
<feature type="domain" description="CBS" evidence="10">
    <location>
        <begin position="135"/>
        <end position="196"/>
    </location>
</feature>
<dbReference type="NCBIfam" id="TIGR00400">
    <property type="entry name" value="mgtE"/>
    <property type="match status" value="1"/>
</dbReference>
<comment type="function">
    <text evidence="9">Acts as a magnesium transporter.</text>
</comment>
<feature type="transmembrane region" description="Helical" evidence="9">
    <location>
        <begin position="355"/>
        <end position="375"/>
    </location>
</feature>
<dbReference type="SUPFAM" id="SSF158791">
    <property type="entry name" value="MgtE N-terminal domain-like"/>
    <property type="match status" value="1"/>
</dbReference>
<dbReference type="RefSeq" id="WP_043665206.1">
    <property type="nucleotide sequence ID" value="NZ_CANCWB010000002.1"/>
</dbReference>
<gene>
    <name evidence="11" type="ORF">AWN73_09590</name>
</gene>
<dbReference type="AlphaFoldDB" id="A0A2S7FE17"/>
<dbReference type="Gene3D" id="3.10.580.10">
    <property type="entry name" value="CBS-domain"/>
    <property type="match status" value="1"/>
</dbReference>
<keyword evidence="7 9" id="KW-0472">Membrane</keyword>
<dbReference type="InterPro" id="IPR036739">
    <property type="entry name" value="SLC41_membr_dom_sf"/>
</dbReference>
<feature type="transmembrane region" description="Helical" evidence="9">
    <location>
        <begin position="420"/>
        <end position="446"/>
    </location>
</feature>
<dbReference type="PANTHER" id="PTHR43773">
    <property type="entry name" value="MAGNESIUM TRANSPORTER MGTE"/>
    <property type="match status" value="1"/>
</dbReference>
<feature type="transmembrane region" description="Helical" evidence="9">
    <location>
        <begin position="313"/>
        <end position="334"/>
    </location>
</feature>
<dbReference type="PANTHER" id="PTHR43773:SF1">
    <property type="entry name" value="MAGNESIUM TRANSPORTER MGTE"/>
    <property type="match status" value="1"/>
</dbReference>
<dbReference type="Proteomes" id="UP000238081">
    <property type="component" value="Unassembled WGS sequence"/>
</dbReference>
<comment type="subunit">
    <text evidence="9">Homodimer.</text>
</comment>
<dbReference type="InterPro" id="IPR000644">
    <property type="entry name" value="CBS_dom"/>
</dbReference>
<dbReference type="Pfam" id="PF03448">
    <property type="entry name" value="MgtE_N"/>
    <property type="match status" value="1"/>
</dbReference>
<keyword evidence="9" id="KW-1003">Cell membrane</keyword>
<keyword evidence="6 9" id="KW-1133">Transmembrane helix</keyword>
<dbReference type="Pfam" id="PF00571">
    <property type="entry name" value="CBS"/>
    <property type="match status" value="2"/>
</dbReference>
<sequence length="447" mass="49748">MNCVMTKERLLEILLYGSDKELQEAINKIHPADILDIIHDEENDFVKILNRLPDWMIADIIEEEEDEEKYEILKNFSENKQKNILGEMFSDEITDMVGALDEEESKEVLEKIDEDERKDVQKLLNYDPDTAGGIMATEFVSIRENKSIGETLKYLQKEAPDAESVYYLYVVDKMDILKGVVSLRDIVCTQFDTKISDITNNNVISVKYDVDQEEVANIFEKYGFLSMPVVNENNKLLGMVTADDIMEVLKDESTEDIHRLGGIDKEEKVDGTLSESIKSRLPWLVINLITAILAASVVGAFEGTISKVVSLATFMPIVAGMGGNAGTQSLTIIVRGIALGELTGENAWRIFFKELLVGLTTGVAIGAIICGLGYIWERNMIFGIVIGIAMILNMMAATTSGFIVPVVLKKLKVDPALASAVFVTTVTDVLGFFFFLGLATMFIQYLI</sequence>
<dbReference type="SMART" id="SM00116">
    <property type="entry name" value="CBS"/>
    <property type="match status" value="2"/>
</dbReference>
<dbReference type="InterPro" id="IPR006668">
    <property type="entry name" value="Mg_transptr_MgtE_intracell_dom"/>
</dbReference>
<dbReference type="SUPFAM" id="SSF161093">
    <property type="entry name" value="MgtE membrane domain-like"/>
    <property type="match status" value="1"/>
</dbReference>
<dbReference type="GO" id="GO:0015095">
    <property type="term" value="F:magnesium ion transmembrane transporter activity"/>
    <property type="evidence" value="ECO:0007669"/>
    <property type="project" value="UniProtKB-UniRule"/>
</dbReference>
<evidence type="ECO:0000313" key="11">
    <source>
        <dbReference type="EMBL" id="PPV16759.1"/>
    </source>
</evidence>
<dbReference type="SMART" id="SM00924">
    <property type="entry name" value="MgtE_N"/>
    <property type="match status" value="1"/>
</dbReference>
<dbReference type="GO" id="GO:0005886">
    <property type="term" value="C:plasma membrane"/>
    <property type="evidence" value="ECO:0007669"/>
    <property type="project" value="UniProtKB-SubCell"/>
</dbReference>
<reference evidence="11 12" key="1">
    <citation type="submission" date="2016-01" db="EMBL/GenBank/DDBJ databases">
        <title>Characterization of the Clostridium difficile lineages that are prevalent in Hong Kong and China.</title>
        <authorList>
            <person name="Kwok J.S.-L."/>
            <person name="Lam W.-Y."/>
            <person name="Ip M."/>
            <person name="Chan T.-F."/>
            <person name="Hawkey P.M."/>
            <person name="Tsui S.K.-W."/>
        </authorList>
    </citation>
    <scope>NUCLEOTIDE SEQUENCE [LARGE SCALE GENOMIC DNA]</scope>
    <source>
        <strain evidence="11 12">300064</strain>
    </source>
</reference>
<dbReference type="PROSITE" id="PS51371">
    <property type="entry name" value="CBS"/>
    <property type="match status" value="2"/>
</dbReference>
<dbReference type="CDD" id="cd04606">
    <property type="entry name" value="CBS_pair_Mg_transporter"/>
    <property type="match status" value="1"/>
</dbReference>
<evidence type="ECO:0000256" key="4">
    <source>
        <dbReference type="ARBA" id="ARBA00022692"/>
    </source>
</evidence>
<name>A0A2S7FE17_CLOBU</name>
<keyword evidence="5 9" id="KW-0460">Magnesium</keyword>
<evidence type="ECO:0000256" key="6">
    <source>
        <dbReference type="ARBA" id="ARBA00022989"/>
    </source>
</evidence>
<evidence type="ECO:0000256" key="8">
    <source>
        <dbReference type="PROSITE-ProRule" id="PRU00703"/>
    </source>
</evidence>